<dbReference type="STRING" id="27835.A0A0N4XWV8"/>
<gene>
    <name evidence="3" type="ORF">NBR_LOCUS7413</name>
</gene>
<evidence type="ECO:0000313" key="3">
    <source>
        <dbReference type="EMBL" id="VDL71002.1"/>
    </source>
</evidence>
<sequence>MSKPTIHVNGVDNLDVFLHNQLTKTWALLSSTSRIELTVIPFGKARCVAKGDDFECTCQHGAIECSLNQLMNCVIDRLPNPDKYLPVIDCIQGRGDLNEAMTSCMNSSALPDSKEIYACATGPSGRRLLAEAGEKTKMLKPPLDSVPWVVIDGDPSSDAAGDLTNVLCRKLTPSPEACTEVLQGRNA</sequence>
<dbReference type="OMA" id="FRATVCY"/>
<dbReference type="PANTHER" id="PTHR13234:SF70">
    <property type="entry name" value="GILT-LIKE PROTEIN C02D5.2"/>
    <property type="match status" value="1"/>
</dbReference>
<keyword evidence="4" id="KW-1185">Reference proteome</keyword>
<comment type="similarity">
    <text evidence="1">Belongs to the GILT family.</text>
</comment>
<dbReference type="Proteomes" id="UP000271162">
    <property type="component" value="Unassembled WGS sequence"/>
</dbReference>
<protein>
    <submittedName>
        <fullName evidence="5">GILT-like protein (inferred by orthology to a C. elegans protein)</fullName>
    </submittedName>
</protein>
<name>A0A0N4XWV8_NIPBR</name>
<proteinExistence type="inferred from homology"/>
<evidence type="ECO:0000313" key="5">
    <source>
        <dbReference type="WBParaSite" id="NBR_0000741201-mRNA-1"/>
    </source>
</evidence>
<reference evidence="5" key="1">
    <citation type="submission" date="2017-02" db="UniProtKB">
        <authorList>
            <consortium name="WormBaseParasite"/>
        </authorList>
    </citation>
    <scope>IDENTIFICATION</scope>
</reference>
<organism evidence="5">
    <name type="scientific">Nippostrongylus brasiliensis</name>
    <name type="common">Rat hookworm</name>
    <dbReference type="NCBI Taxonomy" id="27835"/>
    <lineage>
        <taxon>Eukaryota</taxon>
        <taxon>Metazoa</taxon>
        <taxon>Ecdysozoa</taxon>
        <taxon>Nematoda</taxon>
        <taxon>Chromadorea</taxon>
        <taxon>Rhabditida</taxon>
        <taxon>Rhabditina</taxon>
        <taxon>Rhabditomorpha</taxon>
        <taxon>Strongyloidea</taxon>
        <taxon>Heligmosomidae</taxon>
        <taxon>Nippostrongylus</taxon>
    </lineage>
</organism>
<dbReference type="AlphaFoldDB" id="A0A0N4XWV8"/>
<dbReference type="EMBL" id="UYSL01019887">
    <property type="protein sequence ID" value="VDL71002.1"/>
    <property type="molecule type" value="Genomic_DNA"/>
</dbReference>
<keyword evidence="2" id="KW-0325">Glycoprotein</keyword>
<evidence type="ECO:0000256" key="2">
    <source>
        <dbReference type="ARBA" id="ARBA00023180"/>
    </source>
</evidence>
<accession>A0A0N4XWV8</accession>
<evidence type="ECO:0000313" key="4">
    <source>
        <dbReference type="Proteomes" id="UP000271162"/>
    </source>
</evidence>
<evidence type="ECO:0000256" key="1">
    <source>
        <dbReference type="ARBA" id="ARBA00005679"/>
    </source>
</evidence>
<dbReference type="GO" id="GO:0016671">
    <property type="term" value="F:oxidoreductase activity, acting on a sulfur group of donors, disulfide as acceptor"/>
    <property type="evidence" value="ECO:0007669"/>
    <property type="project" value="InterPro"/>
</dbReference>
<dbReference type="InterPro" id="IPR004911">
    <property type="entry name" value="Interferon-induced_GILT"/>
</dbReference>
<dbReference type="WBParaSite" id="NBR_0000741201-mRNA-1">
    <property type="protein sequence ID" value="NBR_0000741201-mRNA-1"/>
    <property type="gene ID" value="NBR_0000741201"/>
</dbReference>
<reference evidence="3 4" key="2">
    <citation type="submission" date="2018-11" db="EMBL/GenBank/DDBJ databases">
        <authorList>
            <consortium name="Pathogen Informatics"/>
        </authorList>
    </citation>
    <scope>NUCLEOTIDE SEQUENCE [LARGE SCALE GENOMIC DNA]</scope>
</reference>
<dbReference type="Pfam" id="PF03227">
    <property type="entry name" value="GILT"/>
    <property type="match status" value="1"/>
</dbReference>
<dbReference type="PANTHER" id="PTHR13234">
    <property type="entry name" value="GAMMA-INTERFERON INDUCIBLE LYSOSOMAL THIOL REDUCTASE GILT"/>
    <property type="match status" value="1"/>
</dbReference>